<evidence type="ECO:0000313" key="5">
    <source>
        <dbReference type="Proteomes" id="UP001595704"/>
    </source>
</evidence>
<dbReference type="InterPro" id="IPR006120">
    <property type="entry name" value="Resolvase_HTH_dom"/>
</dbReference>
<feature type="region of interest" description="Disordered" evidence="2">
    <location>
        <begin position="120"/>
        <end position="140"/>
    </location>
</feature>
<comment type="similarity">
    <text evidence="1">Belongs to the site-specific recombinase resolvase family.</text>
</comment>
<protein>
    <submittedName>
        <fullName evidence="4">Helix-turn-helix domain-containing protein</fullName>
    </submittedName>
</protein>
<sequence>MQIGYGWSFHTRDNDPVCDRAALDAMGAERCFVVSNPSGRSAILEQAMGFLRPHDSFLVRSVERLGASICDVMNVAKALADTGASLRILDLPPGSESVSGDVLVEVARCLTRALETPTSVNASHDAAPVEDQAAPTGPRGRPMAIAAEHHVNVRCLVQEQGLSIRQVARRFGVSAATIYRILARP</sequence>
<evidence type="ECO:0000256" key="2">
    <source>
        <dbReference type="SAM" id="MobiDB-lite"/>
    </source>
</evidence>
<keyword evidence="5" id="KW-1185">Reference proteome</keyword>
<evidence type="ECO:0000313" key="4">
    <source>
        <dbReference type="EMBL" id="MFC3636700.1"/>
    </source>
</evidence>
<dbReference type="InterPro" id="IPR036162">
    <property type="entry name" value="Resolvase-like_N_sf"/>
</dbReference>
<evidence type="ECO:0000256" key="1">
    <source>
        <dbReference type="ARBA" id="ARBA00009913"/>
    </source>
</evidence>
<gene>
    <name evidence="4" type="ORF">ACFONL_04770</name>
</gene>
<reference evidence="5" key="1">
    <citation type="journal article" date="2019" name="Int. J. Syst. Evol. Microbiol.">
        <title>The Global Catalogue of Microorganisms (GCM) 10K type strain sequencing project: providing services to taxonomists for standard genome sequencing and annotation.</title>
        <authorList>
            <consortium name="The Broad Institute Genomics Platform"/>
            <consortium name="The Broad Institute Genome Sequencing Center for Infectious Disease"/>
            <person name="Wu L."/>
            <person name="Ma J."/>
        </authorList>
    </citation>
    <scope>NUCLEOTIDE SEQUENCE [LARGE SCALE GENOMIC DNA]</scope>
    <source>
        <strain evidence="5">KCTC 42282</strain>
    </source>
</reference>
<dbReference type="SUPFAM" id="SSF46689">
    <property type="entry name" value="Homeodomain-like"/>
    <property type="match status" value="1"/>
</dbReference>
<dbReference type="InterPro" id="IPR009057">
    <property type="entry name" value="Homeodomain-like_sf"/>
</dbReference>
<dbReference type="EMBL" id="JBHRYC010000024">
    <property type="protein sequence ID" value="MFC3636700.1"/>
    <property type="molecule type" value="Genomic_DNA"/>
</dbReference>
<dbReference type="Pfam" id="PF02796">
    <property type="entry name" value="HTH_7"/>
    <property type="match status" value="1"/>
</dbReference>
<dbReference type="RefSeq" id="WP_191319985.1">
    <property type="nucleotide sequence ID" value="NZ_BNCG01000012.1"/>
</dbReference>
<name>A0ABV7UDD9_9HYPH</name>
<comment type="caution">
    <text evidence="4">The sequence shown here is derived from an EMBL/GenBank/DDBJ whole genome shotgun (WGS) entry which is preliminary data.</text>
</comment>
<accession>A0ABV7UDD9</accession>
<evidence type="ECO:0000259" key="3">
    <source>
        <dbReference type="Pfam" id="PF02796"/>
    </source>
</evidence>
<organism evidence="4 5">
    <name type="scientific">Camelimonas fluminis</name>
    <dbReference type="NCBI Taxonomy" id="1576911"/>
    <lineage>
        <taxon>Bacteria</taxon>
        <taxon>Pseudomonadati</taxon>
        <taxon>Pseudomonadota</taxon>
        <taxon>Alphaproteobacteria</taxon>
        <taxon>Hyphomicrobiales</taxon>
        <taxon>Chelatococcaceae</taxon>
        <taxon>Camelimonas</taxon>
    </lineage>
</organism>
<dbReference type="Proteomes" id="UP001595704">
    <property type="component" value="Unassembled WGS sequence"/>
</dbReference>
<dbReference type="SUPFAM" id="SSF53041">
    <property type="entry name" value="Resolvase-like"/>
    <property type="match status" value="1"/>
</dbReference>
<proteinExistence type="inferred from homology"/>
<feature type="domain" description="Resolvase HTH" evidence="3">
    <location>
        <begin position="159"/>
        <end position="183"/>
    </location>
</feature>
<dbReference type="Gene3D" id="1.10.10.60">
    <property type="entry name" value="Homeodomain-like"/>
    <property type="match status" value="1"/>
</dbReference>